<name>A0AAD6Q6G1_9ROSI</name>
<dbReference type="EMBL" id="JAQIZT010000011">
    <property type="protein sequence ID" value="KAJ6979580.1"/>
    <property type="molecule type" value="Genomic_DNA"/>
</dbReference>
<sequence>MKLPDFWRSLRWVLMVIIYAYHELAFTLDINWVYRSAKKENRSKKGEGLEIRRLYSVLFL</sequence>
<keyword evidence="1" id="KW-1133">Transmembrane helix</keyword>
<evidence type="ECO:0000256" key="1">
    <source>
        <dbReference type="SAM" id="Phobius"/>
    </source>
</evidence>
<evidence type="ECO:0000313" key="3">
    <source>
        <dbReference type="Proteomes" id="UP001164929"/>
    </source>
</evidence>
<comment type="caution">
    <text evidence="2">The sequence shown here is derived from an EMBL/GenBank/DDBJ whole genome shotgun (WGS) entry which is preliminary data.</text>
</comment>
<dbReference type="Proteomes" id="UP001164929">
    <property type="component" value="Chromosome 11"/>
</dbReference>
<reference evidence="2" key="1">
    <citation type="journal article" date="2023" name="Mol. Ecol. Resour.">
        <title>Chromosome-level genome assembly of a triploid poplar Populus alba 'Berolinensis'.</title>
        <authorList>
            <person name="Chen S."/>
            <person name="Yu Y."/>
            <person name="Wang X."/>
            <person name="Wang S."/>
            <person name="Zhang T."/>
            <person name="Zhou Y."/>
            <person name="He R."/>
            <person name="Meng N."/>
            <person name="Wang Y."/>
            <person name="Liu W."/>
            <person name="Liu Z."/>
            <person name="Liu J."/>
            <person name="Guo Q."/>
            <person name="Huang H."/>
            <person name="Sederoff R.R."/>
            <person name="Wang G."/>
            <person name="Qu G."/>
            <person name="Chen S."/>
        </authorList>
    </citation>
    <scope>NUCLEOTIDE SEQUENCE</scope>
    <source>
        <strain evidence="2">SC-2020</strain>
    </source>
</reference>
<dbReference type="AlphaFoldDB" id="A0AAD6Q6G1"/>
<feature type="transmembrane region" description="Helical" evidence="1">
    <location>
        <begin position="12"/>
        <end position="34"/>
    </location>
</feature>
<gene>
    <name evidence="2" type="ORF">NC653_027660</name>
</gene>
<accession>A0AAD6Q6G1</accession>
<keyword evidence="1" id="KW-0812">Transmembrane</keyword>
<organism evidence="2 3">
    <name type="scientific">Populus alba x Populus x berolinensis</name>
    <dbReference type="NCBI Taxonomy" id="444605"/>
    <lineage>
        <taxon>Eukaryota</taxon>
        <taxon>Viridiplantae</taxon>
        <taxon>Streptophyta</taxon>
        <taxon>Embryophyta</taxon>
        <taxon>Tracheophyta</taxon>
        <taxon>Spermatophyta</taxon>
        <taxon>Magnoliopsida</taxon>
        <taxon>eudicotyledons</taxon>
        <taxon>Gunneridae</taxon>
        <taxon>Pentapetalae</taxon>
        <taxon>rosids</taxon>
        <taxon>fabids</taxon>
        <taxon>Malpighiales</taxon>
        <taxon>Salicaceae</taxon>
        <taxon>Saliceae</taxon>
        <taxon>Populus</taxon>
    </lineage>
</organism>
<keyword evidence="3" id="KW-1185">Reference proteome</keyword>
<protein>
    <submittedName>
        <fullName evidence="2">Uncharacterized protein</fullName>
    </submittedName>
</protein>
<proteinExistence type="predicted"/>
<evidence type="ECO:0000313" key="2">
    <source>
        <dbReference type="EMBL" id="KAJ6979580.1"/>
    </source>
</evidence>
<keyword evidence="1" id="KW-0472">Membrane</keyword>